<dbReference type="AlphaFoldDB" id="A0A5B8MHL2"/>
<evidence type="ECO:0000313" key="2">
    <source>
        <dbReference type="Proteomes" id="UP000316726"/>
    </source>
</evidence>
<dbReference type="EMBL" id="CP031036">
    <property type="protein sequence ID" value="QDZ19939.1"/>
    <property type="molecule type" value="Genomic_DNA"/>
</dbReference>
<organism evidence="1 2">
    <name type="scientific">Chloropicon primus</name>
    <dbReference type="NCBI Taxonomy" id="1764295"/>
    <lineage>
        <taxon>Eukaryota</taxon>
        <taxon>Viridiplantae</taxon>
        <taxon>Chlorophyta</taxon>
        <taxon>Chloropicophyceae</taxon>
        <taxon>Chloropicales</taxon>
        <taxon>Chloropicaceae</taxon>
        <taxon>Chloropicon</taxon>
    </lineage>
</organism>
<dbReference type="Proteomes" id="UP000316726">
    <property type="component" value="Chromosome 3"/>
</dbReference>
<evidence type="ECO:0000313" key="1">
    <source>
        <dbReference type="EMBL" id="QDZ19939.1"/>
    </source>
</evidence>
<keyword evidence="2" id="KW-1185">Reference proteome</keyword>
<evidence type="ECO:0008006" key="3">
    <source>
        <dbReference type="Google" id="ProtNLM"/>
    </source>
</evidence>
<dbReference type="OrthoDB" id="354351at2759"/>
<protein>
    <recommendedName>
        <fullName evidence="3">Lipocalin/cytosolic fatty-acid binding domain-containing protein</fullName>
    </recommendedName>
</protein>
<gene>
    <name evidence="1" type="ORF">A3770_03p24570</name>
</gene>
<name>A0A5B8MHL2_9CHLO</name>
<dbReference type="InterPro" id="IPR012674">
    <property type="entry name" value="Calycin"/>
</dbReference>
<dbReference type="Gene3D" id="2.40.128.20">
    <property type="match status" value="1"/>
</dbReference>
<reference evidence="1 2" key="1">
    <citation type="submission" date="2018-07" db="EMBL/GenBank/DDBJ databases">
        <title>The complete nuclear genome of the prasinophyte Chloropicon primus (CCMP1205).</title>
        <authorList>
            <person name="Pombert J.-F."/>
            <person name="Otis C."/>
            <person name="Turmel M."/>
            <person name="Lemieux C."/>
        </authorList>
    </citation>
    <scope>NUCLEOTIDE SEQUENCE [LARGE SCALE GENOMIC DNA]</scope>
    <source>
        <strain evidence="1 2">CCMP1205</strain>
    </source>
</reference>
<sequence>MAGLGGTWEVVEAQGVDDLLKALGIPYLIRKFANRLYTRDAKIIQQKGKTVTFTDFRGKKEGTVVTFNENAVVHRKDPRGRELEEVSWWEGDHFVVKTKGYKEDLTSHFWRESDNTMLSETVVDEATMKRKWQIVER</sequence>
<proteinExistence type="predicted"/>
<dbReference type="SUPFAM" id="SSF50814">
    <property type="entry name" value="Lipocalins"/>
    <property type="match status" value="1"/>
</dbReference>
<accession>A0A5B8MHL2</accession>